<dbReference type="AlphaFoldDB" id="A0A8J2NRH4"/>
<dbReference type="EMBL" id="CAJVCH010095393">
    <property type="protein sequence ID" value="CAG7723077.1"/>
    <property type="molecule type" value="Genomic_DNA"/>
</dbReference>
<gene>
    <name evidence="1" type="ORF">AFUS01_LOCUS12182</name>
</gene>
<proteinExistence type="predicted"/>
<evidence type="ECO:0000313" key="1">
    <source>
        <dbReference type="EMBL" id="CAG7723077.1"/>
    </source>
</evidence>
<feature type="non-terminal residue" evidence="1">
    <location>
        <position position="1"/>
    </location>
</feature>
<dbReference type="Proteomes" id="UP000708208">
    <property type="component" value="Unassembled WGS sequence"/>
</dbReference>
<reference evidence="1" key="1">
    <citation type="submission" date="2021-06" db="EMBL/GenBank/DDBJ databases">
        <authorList>
            <person name="Hodson N. C."/>
            <person name="Mongue J. A."/>
            <person name="Jaron S. K."/>
        </authorList>
    </citation>
    <scope>NUCLEOTIDE SEQUENCE</scope>
</reference>
<sequence>NIPLKWNSPKTLLAIHNNETTVMKGCGKKEEIQLIQDPALLMR</sequence>
<comment type="caution">
    <text evidence="1">The sequence shown here is derived from an EMBL/GenBank/DDBJ whole genome shotgun (WGS) entry which is preliminary data.</text>
</comment>
<keyword evidence="2" id="KW-1185">Reference proteome</keyword>
<evidence type="ECO:0000313" key="2">
    <source>
        <dbReference type="Proteomes" id="UP000708208"/>
    </source>
</evidence>
<protein>
    <submittedName>
        <fullName evidence="1">Uncharacterized protein</fullName>
    </submittedName>
</protein>
<name>A0A8J2NRH4_9HEXA</name>
<accession>A0A8J2NRH4</accession>
<organism evidence="1 2">
    <name type="scientific">Allacma fusca</name>
    <dbReference type="NCBI Taxonomy" id="39272"/>
    <lineage>
        <taxon>Eukaryota</taxon>
        <taxon>Metazoa</taxon>
        <taxon>Ecdysozoa</taxon>
        <taxon>Arthropoda</taxon>
        <taxon>Hexapoda</taxon>
        <taxon>Collembola</taxon>
        <taxon>Symphypleona</taxon>
        <taxon>Sminthuridae</taxon>
        <taxon>Allacma</taxon>
    </lineage>
</organism>